<gene>
    <name evidence="1" type="ORF">FRC96_15225</name>
</gene>
<organism evidence="1 2">
    <name type="scientific">Lujinxingia vulgaris</name>
    <dbReference type="NCBI Taxonomy" id="2600176"/>
    <lineage>
        <taxon>Bacteria</taxon>
        <taxon>Deltaproteobacteria</taxon>
        <taxon>Bradymonadales</taxon>
        <taxon>Lujinxingiaceae</taxon>
        <taxon>Lujinxingia</taxon>
    </lineage>
</organism>
<proteinExistence type="predicted"/>
<dbReference type="Proteomes" id="UP000321046">
    <property type="component" value="Unassembled WGS sequence"/>
</dbReference>
<dbReference type="EMBL" id="VOSL01000059">
    <property type="protein sequence ID" value="TXD33819.1"/>
    <property type="molecule type" value="Genomic_DNA"/>
</dbReference>
<evidence type="ECO:0000313" key="1">
    <source>
        <dbReference type="EMBL" id="TXD33819.1"/>
    </source>
</evidence>
<dbReference type="AlphaFoldDB" id="A0A5C6X9A9"/>
<accession>A0A5C6X9A9</accession>
<evidence type="ECO:0000313" key="2">
    <source>
        <dbReference type="Proteomes" id="UP000321046"/>
    </source>
</evidence>
<sequence length="225" mass="24609">MNVEGTVIENLSRDEKDRVFAHLQSLGYLKTPADRGAMIVMGSPLRYAYDAEAKTLEVALLMPSKIITAPKIAALIEREGRRPQSLLKDDVDELAPADNHVEVTLHNTSGKTLINSEESVSVGVLRVIEDRIESGQEKLAFEARSAKWSVAGAKGSVSYQIDGQTTLTINYFLDGPPFHQCSATIKGANATRYKATVTGTETRCVCESDRGPWLEMTPTVKLEKA</sequence>
<comment type="caution">
    <text evidence="1">The sequence shown here is derived from an EMBL/GenBank/DDBJ whole genome shotgun (WGS) entry which is preliminary data.</text>
</comment>
<name>A0A5C6X9A9_9DELT</name>
<reference evidence="1 2" key="1">
    <citation type="submission" date="2019-08" db="EMBL/GenBank/DDBJ databases">
        <title>Bradymonadales sp. TMQ2.</title>
        <authorList>
            <person name="Liang Q."/>
        </authorList>
    </citation>
    <scope>NUCLEOTIDE SEQUENCE [LARGE SCALE GENOMIC DNA]</scope>
    <source>
        <strain evidence="1 2">TMQ2</strain>
    </source>
</reference>
<protein>
    <submittedName>
        <fullName evidence="1">Uncharacterized protein</fullName>
    </submittedName>
</protein>
<dbReference type="Gene3D" id="2.60.270.50">
    <property type="match status" value="1"/>
</dbReference>